<dbReference type="Gene3D" id="2.40.128.110">
    <property type="entry name" value="Lipid/polyisoprenoid-binding, YceI-like"/>
    <property type="match status" value="1"/>
</dbReference>
<reference evidence="3 4" key="1">
    <citation type="journal article" date="2007" name="Appl. Environ. Microbiol.">
        <title>Rhizobial factors required for stem nodule maturation and maintenance in Sesbania rostrata-Azorhizobium caulinodans ORS571 symbiosis.</title>
        <authorList>
            <person name="Suzuki S."/>
            <person name="Aono T."/>
            <person name="Lee KB."/>
            <person name="Suzuki T."/>
            <person name="Liu CT."/>
            <person name="Miwa H."/>
            <person name="Wakao S."/>
            <person name="Iki T."/>
            <person name="Oyaizu H."/>
        </authorList>
    </citation>
    <scope>NUCLEOTIDE SEQUENCE [LARGE SCALE GENOMIC DNA]</scope>
    <source>
        <strain evidence="4">ATCC 43989 / DSM 5975 / JCM 20966 / LMG 6465 / NBRC 14845 / NCIMB 13405 / ORS 571</strain>
    </source>
</reference>
<organism evidence="3 4">
    <name type="scientific">Azorhizobium caulinodans (strain ATCC 43989 / DSM 5975 / JCM 20966 / LMG 6465 / NBRC 14845 / NCIMB 13405 / ORS 571)</name>
    <dbReference type="NCBI Taxonomy" id="438753"/>
    <lineage>
        <taxon>Bacteria</taxon>
        <taxon>Pseudomonadati</taxon>
        <taxon>Pseudomonadota</taxon>
        <taxon>Alphaproteobacteria</taxon>
        <taxon>Hyphomicrobiales</taxon>
        <taxon>Xanthobacteraceae</taxon>
        <taxon>Azorhizobium</taxon>
    </lineage>
</organism>
<dbReference type="SMART" id="SM00867">
    <property type="entry name" value="YceI"/>
    <property type="match status" value="1"/>
</dbReference>
<reference evidence="3 4" key="5">
    <citation type="journal article" date="2010" name="Appl. Environ. Microbiol.">
        <title>phrR-like gene praR of Azorhizobium caulinodans ORS571 is essential for symbiosis with Sesbania rostrata and is involved in expression of reb genes.</title>
        <authorList>
            <person name="Akiba N."/>
            <person name="Aono T."/>
            <person name="Toyazaki H."/>
            <person name="Sato S."/>
            <person name="Oyaizu H."/>
        </authorList>
    </citation>
    <scope>NUCLEOTIDE SEQUENCE [LARGE SCALE GENOMIC DNA]</scope>
    <source>
        <strain evidence="4">ATCC 43989 / DSM 5975 / JCM 20966 / LMG 6465 / NBRC 14845 / NCIMB 13405 / ORS 571</strain>
    </source>
</reference>
<gene>
    <name evidence="3" type="primary">yceI</name>
    <name evidence="3" type="ordered locus">AZC_4052</name>
</gene>
<keyword evidence="1" id="KW-0732">Signal</keyword>
<reference evidence="4" key="2">
    <citation type="submission" date="2007-04" db="EMBL/GenBank/DDBJ databases">
        <title>Complete genome sequence of the nitrogen-fixing bacterium Azorhizobium caulinodans ORS571.</title>
        <authorList>
            <person name="Lee K.B."/>
            <person name="Backer P.D."/>
            <person name="Aono T."/>
            <person name="Liu C.T."/>
            <person name="Suzuki S."/>
            <person name="Suzuki T."/>
            <person name="Kaneko T."/>
            <person name="Yamada M."/>
            <person name="Tabata S."/>
            <person name="Kupfer D.M."/>
            <person name="Najar F.Z."/>
            <person name="Wiley G.B."/>
            <person name="Roe B."/>
            <person name="Binnewies T."/>
            <person name="Ussery D."/>
            <person name="Vereecke D."/>
            <person name="Gevers D."/>
            <person name="Holsters M."/>
            <person name="Oyaizu H."/>
        </authorList>
    </citation>
    <scope>NUCLEOTIDE SEQUENCE [LARGE SCALE GENOMIC DNA]</scope>
    <source>
        <strain evidence="4">ATCC 43989 / DSM 5975 / JCM 20966 / LMG 6465 / NBRC 14845 / NCIMB 13405 / ORS 571</strain>
    </source>
</reference>
<reference evidence="3 4" key="4">
    <citation type="journal article" date="2009" name="Appl. Environ. Microbiol.">
        <title>Comparative genome-wide transcriptional profiling of Azorhizobium caulinodans ORS571 grown under free-living and symbiotic conditions.</title>
        <authorList>
            <person name="Tsukada S."/>
            <person name="Aono T."/>
            <person name="Akiba N."/>
            <person name="Lee KB."/>
            <person name="Liu CT."/>
            <person name="Toyazaki H."/>
            <person name="Oyaizu H."/>
        </authorList>
    </citation>
    <scope>NUCLEOTIDE SEQUENCE [LARGE SCALE GENOMIC DNA]</scope>
    <source>
        <strain evidence="4">ATCC 43989 / DSM 5975 / JCM 20966 / LMG 6465 / NBRC 14845 / NCIMB 13405 / ORS 571</strain>
    </source>
</reference>
<dbReference type="Pfam" id="PF04264">
    <property type="entry name" value="YceI"/>
    <property type="match status" value="1"/>
</dbReference>
<evidence type="ECO:0000313" key="3">
    <source>
        <dbReference type="EMBL" id="BAF90050.1"/>
    </source>
</evidence>
<dbReference type="PANTHER" id="PTHR34406">
    <property type="entry name" value="PROTEIN YCEI"/>
    <property type="match status" value="1"/>
</dbReference>
<dbReference type="SUPFAM" id="SSF101874">
    <property type="entry name" value="YceI-like"/>
    <property type="match status" value="1"/>
</dbReference>
<dbReference type="PANTHER" id="PTHR34406:SF1">
    <property type="entry name" value="PROTEIN YCEI"/>
    <property type="match status" value="1"/>
</dbReference>
<reference evidence="3 4" key="6">
    <citation type="journal article" date="2011" name="Appl. Environ. Microbiol.">
        <title>Involvement of the azorhizobial chromosome partition gene (parA) in the onset of bacteroid differentiation during Sesbania rostrata stem nodule development.</title>
        <authorList>
            <person name="Liu CT."/>
            <person name="Lee KB."/>
            <person name="Wang YS."/>
            <person name="Peng MH."/>
            <person name="Lee KT."/>
            <person name="Suzuki S."/>
            <person name="Suzuki T."/>
            <person name="Oyaizu H."/>
        </authorList>
    </citation>
    <scope>NUCLEOTIDE SEQUENCE [LARGE SCALE GENOMIC DNA]</scope>
    <source>
        <strain evidence="4">ATCC 43989 / DSM 5975 / JCM 20966 / LMG 6465 / NBRC 14845 / NCIMB 13405 / ORS 571</strain>
    </source>
</reference>
<feature type="signal peptide" evidence="1">
    <location>
        <begin position="1"/>
        <end position="27"/>
    </location>
</feature>
<dbReference type="EMBL" id="AP009384">
    <property type="protein sequence ID" value="BAF90050.1"/>
    <property type="molecule type" value="Genomic_DNA"/>
</dbReference>
<reference evidence="3 4" key="3">
    <citation type="journal article" date="2008" name="BMC Genomics">
        <title>The genome of the versatile nitrogen fixer Azorhizobium caulinodans ORS571.</title>
        <authorList>
            <person name="Lee KB."/>
            <person name="Backer P.D."/>
            <person name="Aono T."/>
            <person name="Liu CT."/>
            <person name="Suzuki S."/>
            <person name="Suzuki T."/>
            <person name="Kaneko T."/>
            <person name="Yamada M."/>
            <person name="Tabata S."/>
            <person name="Kupfer D.M."/>
            <person name="Najar F.Z."/>
            <person name="Wiley G.B."/>
            <person name="Roe B."/>
            <person name="Binnewies T.T."/>
            <person name="Ussery D.W."/>
            <person name="D'Haeze W."/>
            <person name="Herder J.D."/>
            <person name="Gevers D."/>
            <person name="Vereecke D."/>
            <person name="Holsters M."/>
            <person name="Oyaizu H."/>
        </authorList>
    </citation>
    <scope>NUCLEOTIDE SEQUENCE [LARGE SCALE GENOMIC DNA]</scope>
    <source>
        <strain evidence="4">ATCC 43989 / DSM 5975 / JCM 20966 / LMG 6465 / NBRC 14845 / NCIMB 13405 / ORS 571</strain>
    </source>
</reference>
<dbReference type="InterPro" id="IPR036761">
    <property type="entry name" value="TTHA0802/YceI-like_sf"/>
</dbReference>
<evidence type="ECO:0000313" key="4">
    <source>
        <dbReference type="Proteomes" id="UP000000270"/>
    </source>
</evidence>
<keyword evidence="4" id="KW-1185">Reference proteome</keyword>
<dbReference type="STRING" id="438753.AZC_4052"/>
<protein>
    <submittedName>
        <fullName evidence="3">YceI</fullName>
    </submittedName>
</protein>
<proteinExistence type="predicted"/>
<dbReference type="HOGENOM" id="CLU_071003_1_0_5"/>
<dbReference type="KEGG" id="azc:AZC_4052"/>
<evidence type="ECO:0000259" key="2">
    <source>
        <dbReference type="SMART" id="SM00867"/>
    </source>
</evidence>
<dbReference type="InterPro" id="IPR007372">
    <property type="entry name" value="Lipid/polyisoprenoid-bd_YceI"/>
</dbReference>
<dbReference type="Proteomes" id="UP000000270">
    <property type="component" value="Chromosome"/>
</dbReference>
<dbReference type="eggNOG" id="COG2353">
    <property type="taxonomic scope" value="Bacteria"/>
</dbReference>
<accession>A8ILM0</accession>
<dbReference type="AlphaFoldDB" id="A8ILM0"/>
<name>A8ILM0_AZOC5</name>
<feature type="chain" id="PRO_5002724571" evidence="1">
    <location>
        <begin position="28"/>
        <end position="190"/>
    </location>
</feature>
<evidence type="ECO:0000256" key="1">
    <source>
        <dbReference type="SAM" id="SignalP"/>
    </source>
</evidence>
<sequence length="190" mass="20255">MSMFRRTAGRAAIAAAVLALAAGAVRAAPYVLDPARSAIRFEIGAEGYPLTRGQFRRFTSNLAVDFDHPARSKVSFKVEAASLDTGLPMLDSYVRSDAFLNTERFPAVSFESTSVEKLDDHRVQVTGTLTLLGVSRPEVFVVDVDQSTGKGALGLTARGHIHRSDFGMTAGLPLISDDVAITVAALADTQ</sequence>
<feature type="domain" description="Lipid/polyisoprenoid-binding YceI-like" evidence="2">
    <location>
        <begin position="29"/>
        <end position="188"/>
    </location>
</feature>
<dbReference type="RefSeq" id="WP_012172572.1">
    <property type="nucleotide sequence ID" value="NC_009937.1"/>
</dbReference>